<dbReference type="GO" id="GO:0004656">
    <property type="term" value="F:procollagen-proline 4-dioxygenase activity"/>
    <property type="evidence" value="ECO:0007669"/>
    <property type="project" value="TreeGrafter"/>
</dbReference>
<dbReference type="InterPro" id="IPR006620">
    <property type="entry name" value="Pro_4_hyd_alph"/>
</dbReference>
<dbReference type="OrthoDB" id="69177at2759"/>
<comment type="cofactor">
    <cofactor evidence="1">
        <name>L-ascorbate</name>
        <dbReference type="ChEBI" id="CHEBI:38290"/>
    </cofactor>
</comment>
<evidence type="ECO:0000313" key="9">
    <source>
        <dbReference type="Proteomes" id="UP000070501"/>
    </source>
</evidence>
<feature type="region of interest" description="Disordered" evidence="6">
    <location>
        <begin position="337"/>
        <end position="377"/>
    </location>
</feature>
<keyword evidence="9" id="KW-1185">Reference proteome</keyword>
<dbReference type="STRING" id="196109.A0A136IRY3"/>
<keyword evidence="2" id="KW-0479">Metal-binding</keyword>
<dbReference type="Proteomes" id="UP000070501">
    <property type="component" value="Unassembled WGS sequence"/>
</dbReference>
<dbReference type="PANTHER" id="PTHR10869">
    <property type="entry name" value="PROLYL 4-HYDROXYLASE ALPHA SUBUNIT"/>
    <property type="match status" value="1"/>
</dbReference>
<dbReference type="GO" id="GO:0005783">
    <property type="term" value="C:endoplasmic reticulum"/>
    <property type="evidence" value="ECO:0007669"/>
    <property type="project" value="TreeGrafter"/>
</dbReference>
<evidence type="ECO:0000256" key="6">
    <source>
        <dbReference type="SAM" id="MobiDB-lite"/>
    </source>
</evidence>
<keyword evidence="3" id="KW-0223">Dioxygenase</keyword>
<dbReference type="PANTHER" id="PTHR10869:SF241">
    <property type="entry name" value="FE2OG DIOXYGENASE DOMAIN-CONTAINING PROTEIN"/>
    <property type="match status" value="1"/>
</dbReference>
<evidence type="ECO:0000256" key="2">
    <source>
        <dbReference type="ARBA" id="ARBA00022723"/>
    </source>
</evidence>
<evidence type="ECO:0000256" key="5">
    <source>
        <dbReference type="ARBA" id="ARBA00023004"/>
    </source>
</evidence>
<dbReference type="GO" id="GO:0005506">
    <property type="term" value="F:iron ion binding"/>
    <property type="evidence" value="ECO:0007669"/>
    <property type="project" value="InterPro"/>
</dbReference>
<feature type="domain" description="Prolyl 4-hydroxylase alpha subunit" evidence="7">
    <location>
        <begin position="87"/>
        <end position="447"/>
    </location>
</feature>
<evidence type="ECO:0000313" key="8">
    <source>
        <dbReference type="EMBL" id="KXJ87724.1"/>
    </source>
</evidence>
<keyword evidence="5" id="KW-0408">Iron</keyword>
<feature type="compositionally biased region" description="Low complexity" evidence="6">
    <location>
        <begin position="353"/>
        <end position="362"/>
    </location>
</feature>
<feature type="region of interest" description="Disordered" evidence="6">
    <location>
        <begin position="115"/>
        <end position="179"/>
    </location>
</feature>
<gene>
    <name evidence="8" type="ORF">Micbo1qcDRAFT_197710</name>
</gene>
<proteinExistence type="predicted"/>
<dbReference type="SMART" id="SM00702">
    <property type="entry name" value="P4Hc"/>
    <property type="match status" value="1"/>
</dbReference>
<accession>A0A136IRY3</accession>
<dbReference type="InParanoid" id="A0A136IRY3"/>
<sequence length="455" mass="50187">MIAALKESITSRKKPHPYASSSSSATKQPKPAPKIRRPAPEPVQVTYASKQVAIPDDFLVQPAADSKPITFRQIDWAQTDLPEYRGAYAVVLDNVLSPSECRTLIALAEESVLDDDRVPVPDPSSSGEGSAAPSDDDNAHDSSHTAAAASNNATSKTTSTTTTTTAPPPPSRAPSSWRPAMVNIGGGYEILEPNYRNSDRIVWDQAVLIQRLWDHRLATVPQISADSPDSPLLSFKQGSLPGFGPAEHWDRVLKKMVPDDPDEVPRWVFVRMNKRMRFLKYGPGQFFRAHGDGAYTERDVTDVPGFEGRGVDLTTHFTVHVYLNDSQQAILDEIKQGKEKTDEQTSSDGSRETTQNTTTNNNSKEEHQQAEEERDRAALAQWEAAHNDGQPVSLVGGATAFLSTNEKRRVDVDPRAGRVLIFQQRRLYHAGDDVLQGVKYTMRAELLHRKTVAGE</sequence>
<feature type="compositionally biased region" description="Basic and acidic residues" evidence="6">
    <location>
        <begin position="363"/>
        <end position="377"/>
    </location>
</feature>
<dbReference type="Gene3D" id="2.60.120.620">
    <property type="entry name" value="q2cbj1_9rhob like domain"/>
    <property type="match status" value="1"/>
</dbReference>
<dbReference type="InterPro" id="IPR045054">
    <property type="entry name" value="P4HA-like"/>
</dbReference>
<evidence type="ECO:0000259" key="7">
    <source>
        <dbReference type="SMART" id="SM00702"/>
    </source>
</evidence>
<dbReference type="AlphaFoldDB" id="A0A136IRY3"/>
<dbReference type="GO" id="GO:0031418">
    <property type="term" value="F:L-ascorbic acid binding"/>
    <property type="evidence" value="ECO:0007669"/>
    <property type="project" value="InterPro"/>
</dbReference>
<evidence type="ECO:0000256" key="3">
    <source>
        <dbReference type="ARBA" id="ARBA00022964"/>
    </source>
</evidence>
<evidence type="ECO:0000256" key="4">
    <source>
        <dbReference type="ARBA" id="ARBA00023002"/>
    </source>
</evidence>
<feature type="compositionally biased region" description="Low complexity" evidence="6">
    <location>
        <begin position="144"/>
        <end position="165"/>
    </location>
</feature>
<feature type="compositionally biased region" description="Low complexity" evidence="6">
    <location>
        <begin position="123"/>
        <end position="133"/>
    </location>
</feature>
<feature type="region of interest" description="Disordered" evidence="6">
    <location>
        <begin position="1"/>
        <end position="41"/>
    </location>
</feature>
<reference evidence="9" key="1">
    <citation type="submission" date="2016-02" db="EMBL/GenBank/DDBJ databases">
        <title>Draft genome sequence of Microdochium bolleyi, a fungal endophyte of beachgrass.</title>
        <authorList>
            <consortium name="DOE Joint Genome Institute"/>
            <person name="David A.S."/>
            <person name="May G."/>
            <person name="Haridas S."/>
            <person name="Lim J."/>
            <person name="Wang M."/>
            <person name="Labutti K."/>
            <person name="Lipzen A."/>
            <person name="Barry K."/>
            <person name="Grigoriev I.V."/>
        </authorList>
    </citation>
    <scope>NUCLEOTIDE SEQUENCE [LARGE SCALE GENOMIC DNA]</scope>
    <source>
        <strain evidence="9">J235TASD1</strain>
    </source>
</reference>
<dbReference type="EMBL" id="KQ964261">
    <property type="protein sequence ID" value="KXJ87724.1"/>
    <property type="molecule type" value="Genomic_DNA"/>
</dbReference>
<organism evidence="8 9">
    <name type="scientific">Microdochium bolleyi</name>
    <dbReference type="NCBI Taxonomy" id="196109"/>
    <lineage>
        <taxon>Eukaryota</taxon>
        <taxon>Fungi</taxon>
        <taxon>Dikarya</taxon>
        <taxon>Ascomycota</taxon>
        <taxon>Pezizomycotina</taxon>
        <taxon>Sordariomycetes</taxon>
        <taxon>Xylariomycetidae</taxon>
        <taxon>Xylariales</taxon>
        <taxon>Microdochiaceae</taxon>
        <taxon>Microdochium</taxon>
    </lineage>
</organism>
<keyword evidence="4" id="KW-0560">Oxidoreductase</keyword>
<name>A0A136IRY3_9PEZI</name>
<evidence type="ECO:0000256" key="1">
    <source>
        <dbReference type="ARBA" id="ARBA00001961"/>
    </source>
</evidence>
<protein>
    <recommendedName>
        <fullName evidence="7">Prolyl 4-hydroxylase alpha subunit domain-containing protein</fullName>
    </recommendedName>
</protein>